<dbReference type="EMBL" id="FNMU01000004">
    <property type="protein sequence ID" value="SDW65998.1"/>
    <property type="molecule type" value="Genomic_DNA"/>
</dbReference>
<sequence>MSSDYLNFINTAMSVAGRSHLPIYSCKYSKRKYTQHQLLTLVLIKEYTSKDYRNVVELVDLMEGDFIIIEDFNADGSYFDEDSTSDIDEYTWVIDDSIDTTTKNTDYTYDRIVLTDSADFTGEAGVFRYDLEYDLDEELTTDVSDHYPVYTEFKVEEDVE</sequence>
<proteinExistence type="predicted"/>
<dbReference type="PANTHER" id="PTHR11371">
    <property type="entry name" value="DEOXYRIBONUCLEASE"/>
    <property type="match status" value="1"/>
</dbReference>
<dbReference type="GO" id="GO:0006308">
    <property type="term" value="P:DNA catabolic process"/>
    <property type="evidence" value="ECO:0007669"/>
    <property type="project" value="InterPro"/>
</dbReference>
<accession>A0A1H2VCC4</accession>
<dbReference type="InterPro" id="IPR016202">
    <property type="entry name" value="DNase_I"/>
</dbReference>
<name>A0A1H2VCC4_9EURY</name>
<dbReference type="InterPro" id="IPR036691">
    <property type="entry name" value="Endo/exonu/phosph_ase_sf"/>
</dbReference>
<evidence type="ECO:0000313" key="4">
    <source>
        <dbReference type="Proteomes" id="UP000198669"/>
    </source>
</evidence>
<organism evidence="3 4">
    <name type="scientific">Methanohalophilus halophilus</name>
    <dbReference type="NCBI Taxonomy" id="2177"/>
    <lineage>
        <taxon>Archaea</taxon>
        <taxon>Methanobacteriati</taxon>
        <taxon>Methanobacteriota</taxon>
        <taxon>Stenosarchaea group</taxon>
        <taxon>Methanomicrobia</taxon>
        <taxon>Methanosarcinales</taxon>
        <taxon>Methanosarcinaceae</taxon>
        <taxon>Methanohalophilus</taxon>
    </lineage>
</organism>
<evidence type="ECO:0008006" key="5">
    <source>
        <dbReference type="Google" id="ProtNLM"/>
    </source>
</evidence>
<dbReference type="SMART" id="SM00476">
    <property type="entry name" value="DNaseIc"/>
    <property type="match status" value="1"/>
</dbReference>
<protein>
    <recommendedName>
        <fullName evidence="5">Endonuclease/exonuclease/phosphatase domain-containing protein</fullName>
    </recommendedName>
</protein>
<dbReference type="Gene3D" id="3.60.10.10">
    <property type="entry name" value="Endonuclease/exonuclease/phosphatase"/>
    <property type="match status" value="1"/>
</dbReference>
<dbReference type="SUPFAM" id="SSF56219">
    <property type="entry name" value="DNase I-like"/>
    <property type="match status" value="1"/>
</dbReference>
<evidence type="ECO:0000313" key="3">
    <source>
        <dbReference type="EMBL" id="SDW65998.1"/>
    </source>
</evidence>
<dbReference type="AlphaFoldDB" id="A0A1H2VCC4"/>
<dbReference type="GO" id="GO:0016787">
    <property type="term" value="F:hydrolase activity"/>
    <property type="evidence" value="ECO:0007669"/>
    <property type="project" value="UniProtKB-KW"/>
</dbReference>
<dbReference type="Proteomes" id="UP000198669">
    <property type="component" value="Unassembled WGS sequence"/>
</dbReference>
<reference evidence="3 4" key="1">
    <citation type="submission" date="2016-10" db="EMBL/GenBank/DDBJ databases">
        <authorList>
            <person name="de Groot N.N."/>
        </authorList>
    </citation>
    <scope>NUCLEOTIDE SEQUENCE [LARGE SCALE GENOMIC DNA]</scope>
    <source>
        <strain evidence="3 4">Z-7982</strain>
    </source>
</reference>
<evidence type="ECO:0000256" key="2">
    <source>
        <dbReference type="ARBA" id="ARBA00022801"/>
    </source>
</evidence>
<evidence type="ECO:0000256" key="1">
    <source>
        <dbReference type="ARBA" id="ARBA00022722"/>
    </source>
</evidence>
<dbReference type="GO" id="GO:0004536">
    <property type="term" value="F:DNA nuclease activity"/>
    <property type="evidence" value="ECO:0007669"/>
    <property type="project" value="InterPro"/>
</dbReference>
<keyword evidence="1" id="KW-0540">Nuclease</keyword>
<dbReference type="PANTHER" id="PTHR11371:SF31">
    <property type="entry name" value="EXTRACELLULAR NUCLEASE"/>
    <property type="match status" value="1"/>
</dbReference>
<gene>
    <name evidence="3" type="ORF">SAMN04515625_1341</name>
</gene>
<keyword evidence="2" id="KW-0378">Hydrolase</keyword>